<comment type="similarity">
    <text evidence="1 6">Belongs to the MsrB Met sulfoxide reductase family.</text>
</comment>
<dbReference type="HAMAP" id="MF_01400">
    <property type="entry name" value="MsrB"/>
    <property type="match status" value="1"/>
</dbReference>
<keyword evidence="2 6" id="KW-0479">Metal-binding</keyword>
<dbReference type="EC" id="1.8.4.12" evidence="6"/>
<feature type="binding site" evidence="6">
    <location>
        <position position="52"/>
    </location>
    <ligand>
        <name>Zn(2+)</name>
        <dbReference type="ChEBI" id="CHEBI:29105"/>
    </ligand>
</feature>
<keyword evidence="3 6" id="KW-0862">Zinc</keyword>
<proteinExistence type="inferred from homology"/>
<dbReference type="Pfam" id="PF01641">
    <property type="entry name" value="SelR"/>
    <property type="match status" value="1"/>
</dbReference>
<gene>
    <name evidence="6 8" type="primary">msrB</name>
    <name evidence="8" type="ORF">OQ273_12170</name>
</gene>
<keyword evidence="9" id="KW-1185">Reference proteome</keyword>
<dbReference type="GO" id="GO:0005737">
    <property type="term" value="C:cytoplasm"/>
    <property type="evidence" value="ECO:0007669"/>
    <property type="project" value="TreeGrafter"/>
</dbReference>
<organism evidence="8 9">
    <name type="scientific">Hoeflea prorocentri</name>
    <dbReference type="NCBI Taxonomy" id="1922333"/>
    <lineage>
        <taxon>Bacteria</taxon>
        <taxon>Pseudomonadati</taxon>
        <taxon>Pseudomonadota</taxon>
        <taxon>Alphaproteobacteria</taxon>
        <taxon>Hyphomicrobiales</taxon>
        <taxon>Rhizobiaceae</taxon>
        <taxon>Hoeflea</taxon>
    </lineage>
</organism>
<evidence type="ECO:0000256" key="4">
    <source>
        <dbReference type="ARBA" id="ARBA00023002"/>
    </source>
</evidence>
<dbReference type="GO" id="GO:0008270">
    <property type="term" value="F:zinc ion binding"/>
    <property type="evidence" value="ECO:0007669"/>
    <property type="project" value="UniProtKB-UniRule"/>
</dbReference>
<dbReference type="FunFam" id="2.170.150.20:FF:000001">
    <property type="entry name" value="Peptide methionine sulfoxide reductase MsrB"/>
    <property type="match status" value="1"/>
</dbReference>
<evidence type="ECO:0000256" key="2">
    <source>
        <dbReference type="ARBA" id="ARBA00022723"/>
    </source>
</evidence>
<evidence type="ECO:0000313" key="8">
    <source>
        <dbReference type="EMBL" id="MDA5399331.1"/>
    </source>
</evidence>
<feature type="binding site" evidence="6">
    <location>
        <position position="101"/>
    </location>
    <ligand>
        <name>Zn(2+)</name>
        <dbReference type="ChEBI" id="CHEBI:29105"/>
    </ligand>
</feature>
<dbReference type="EMBL" id="JAPJZI010000001">
    <property type="protein sequence ID" value="MDA5399331.1"/>
    <property type="molecule type" value="Genomic_DNA"/>
</dbReference>
<dbReference type="GO" id="GO:0033743">
    <property type="term" value="F:peptide-methionine (R)-S-oxide reductase activity"/>
    <property type="evidence" value="ECO:0007669"/>
    <property type="project" value="UniProtKB-UniRule"/>
</dbReference>
<evidence type="ECO:0000256" key="5">
    <source>
        <dbReference type="ARBA" id="ARBA00048488"/>
    </source>
</evidence>
<evidence type="ECO:0000313" key="9">
    <source>
        <dbReference type="Proteomes" id="UP001151234"/>
    </source>
</evidence>
<dbReference type="SUPFAM" id="SSF51316">
    <property type="entry name" value="Mss4-like"/>
    <property type="match status" value="1"/>
</dbReference>
<protein>
    <recommendedName>
        <fullName evidence="6">Peptide methionine sulfoxide reductase MsrB</fullName>
        <ecNumber evidence="6">1.8.4.12</ecNumber>
    </recommendedName>
    <alternativeName>
        <fullName evidence="6">Peptide-methionine (R)-S-oxide reductase</fullName>
    </alternativeName>
</protein>
<sequence length="140" mass="15534">MSDANQKKIVKTDAEWRAQLSPQEYHVTREGGTERAFTGPNWDSKDNGTYSCLCCGKPLFHSDTKFDSGTGWPSYFAPLEADAVTEHKDRSFFMTRTEIRCADCDAHLGHVFNDGPQPTGLRYCMNGTALSFKPAGGDDD</sequence>
<dbReference type="PANTHER" id="PTHR10173:SF52">
    <property type="entry name" value="METHIONINE-R-SULFOXIDE REDUCTASE B1"/>
    <property type="match status" value="1"/>
</dbReference>
<dbReference type="AlphaFoldDB" id="A0A9X3UM09"/>
<evidence type="ECO:0000256" key="6">
    <source>
        <dbReference type="HAMAP-Rule" id="MF_01400"/>
    </source>
</evidence>
<evidence type="ECO:0000256" key="1">
    <source>
        <dbReference type="ARBA" id="ARBA00007174"/>
    </source>
</evidence>
<name>A0A9X3UM09_9HYPH</name>
<comment type="catalytic activity">
    <reaction evidence="5 6">
        <text>L-methionyl-[protein] + [thioredoxin]-disulfide + H2O = L-methionyl-(R)-S-oxide-[protein] + [thioredoxin]-dithiol</text>
        <dbReference type="Rhea" id="RHEA:24164"/>
        <dbReference type="Rhea" id="RHEA-COMP:10698"/>
        <dbReference type="Rhea" id="RHEA-COMP:10700"/>
        <dbReference type="Rhea" id="RHEA-COMP:12313"/>
        <dbReference type="Rhea" id="RHEA-COMP:12314"/>
        <dbReference type="ChEBI" id="CHEBI:15377"/>
        <dbReference type="ChEBI" id="CHEBI:16044"/>
        <dbReference type="ChEBI" id="CHEBI:29950"/>
        <dbReference type="ChEBI" id="CHEBI:45764"/>
        <dbReference type="ChEBI" id="CHEBI:50058"/>
        <dbReference type="EC" id="1.8.4.12"/>
    </reaction>
</comment>
<feature type="binding site" evidence="6">
    <location>
        <position position="55"/>
    </location>
    <ligand>
        <name>Zn(2+)</name>
        <dbReference type="ChEBI" id="CHEBI:29105"/>
    </ligand>
</feature>
<accession>A0A9X3UM09</accession>
<comment type="cofactor">
    <cofactor evidence="6">
        <name>Zn(2+)</name>
        <dbReference type="ChEBI" id="CHEBI:29105"/>
    </cofactor>
    <text evidence="6">Binds 1 zinc ion per subunit. The zinc ion is important for the structural integrity of the protein.</text>
</comment>
<feature type="domain" description="MsrB" evidence="7">
    <location>
        <begin position="13"/>
        <end position="135"/>
    </location>
</feature>
<evidence type="ECO:0000256" key="3">
    <source>
        <dbReference type="ARBA" id="ARBA00022833"/>
    </source>
</evidence>
<dbReference type="PROSITE" id="PS51790">
    <property type="entry name" value="MSRB"/>
    <property type="match status" value="1"/>
</dbReference>
<dbReference type="Gene3D" id="2.170.150.20">
    <property type="entry name" value="Peptide methionine sulfoxide reductase"/>
    <property type="match status" value="1"/>
</dbReference>
<dbReference type="GO" id="GO:0030091">
    <property type="term" value="P:protein repair"/>
    <property type="evidence" value="ECO:0007669"/>
    <property type="project" value="InterPro"/>
</dbReference>
<dbReference type="NCBIfam" id="TIGR00357">
    <property type="entry name" value="peptide-methionine (R)-S-oxide reductase MsrB"/>
    <property type="match status" value="1"/>
</dbReference>
<dbReference type="PANTHER" id="PTHR10173">
    <property type="entry name" value="METHIONINE SULFOXIDE REDUCTASE"/>
    <property type="match status" value="1"/>
</dbReference>
<dbReference type="InterPro" id="IPR028427">
    <property type="entry name" value="Met_Sox_Rdtase_MsrB"/>
</dbReference>
<keyword evidence="4 6" id="KW-0560">Oxidoreductase</keyword>
<dbReference type="RefSeq" id="WP_267990772.1">
    <property type="nucleotide sequence ID" value="NZ_JAPJZI010000001.1"/>
</dbReference>
<dbReference type="InterPro" id="IPR011057">
    <property type="entry name" value="Mss4-like_sf"/>
</dbReference>
<dbReference type="GO" id="GO:0006979">
    <property type="term" value="P:response to oxidative stress"/>
    <property type="evidence" value="ECO:0007669"/>
    <property type="project" value="InterPro"/>
</dbReference>
<reference evidence="8" key="1">
    <citation type="submission" date="2022-11" db="EMBL/GenBank/DDBJ databases">
        <title>Draft genome sequence of Hoeflea poritis E7-10 and Hoeflea prorocentri PM5-8, separated from scleractinian coral Porites lutea and marine dinoflagellate.</title>
        <authorList>
            <person name="Zhang G."/>
            <person name="Wei Q."/>
            <person name="Cai L."/>
        </authorList>
    </citation>
    <scope>NUCLEOTIDE SEQUENCE</scope>
    <source>
        <strain evidence="8">PM5-8</strain>
    </source>
</reference>
<feature type="active site" description="Nucleophile" evidence="6">
    <location>
        <position position="124"/>
    </location>
</feature>
<comment type="caution">
    <text evidence="8">The sequence shown here is derived from an EMBL/GenBank/DDBJ whole genome shotgun (WGS) entry which is preliminary data.</text>
</comment>
<dbReference type="InterPro" id="IPR002579">
    <property type="entry name" value="Met_Sox_Rdtase_MsrB_dom"/>
</dbReference>
<evidence type="ECO:0000259" key="7">
    <source>
        <dbReference type="PROSITE" id="PS51790"/>
    </source>
</evidence>
<feature type="binding site" evidence="6">
    <location>
        <position position="104"/>
    </location>
    <ligand>
        <name>Zn(2+)</name>
        <dbReference type="ChEBI" id="CHEBI:29105"/>
    </ligand>
</feature>
<dbReference type="Proteomes" id="UP001151234">
    <property type="component" value="Unassembled WGS sequence"/>
</dbReference>